<accession>A0A645CE10</accession>
<evidence type="ECO:0000313" key="8">
    <source>
        <dbReference type="EMBL" id="MPM75148.1"/>
    </source>
</evidence>
<keyword evidence="6" id="KW-0472">Membrane</keyword>
<dbReference type="InterPro" id="IPR019756">
    <property type="entry name" value="Pept_S26A_signal_pept_1_Ser-AS"/>
</dbReference>
<organism evidence="8">
    <name type="scientific">bioreactor metagenome</name>
    <dbReference type="NCBI Taxonomy" id="1076179"/>
    <lineage>
        <taxon>unclassified sequences</taxon>
        <taxon>metagenomes</taxon>
        <taxon>ecological metagenomes</taxon>
    </lineage>
</organism>
<evidence type="ECO:0000256" key="3">
    <source>
        <dbReference type="ARBA" id="ARBA00013208"/>
    </source>
</evidence>
<evidence type="ECO:0000256" key="2">
    <source>
        <dbReference type="ARBA" id="ARBA00009370"/>
    </source>
</evidence>
<dbReference type="InterPro" id="IPR019533">
    <property type="entry name" value="Peptidase_S26"/>
</dbReference>
<dbReference type="Pfam" id="PF10502">
    <property type="entry name" value="Peptidase_S26"/>
    <property type="match status" value="1"/>
</dbReference>
<dbReference type="GO" id="GO:0016020">
    <property type="term" value="C:membrane"/>
    <property type="evidence" value="ECO:0007669"/>
    <property type="project" value="InterPro"/>
</dbReference>
<gene>
    <name evidence="8" type="primary">sipT_6</name>
    <name evidence="8" type="ORF">SDC9_122139</name>
</gene>
<feature type="transmembrane region" description="Helical" evidence="6">
    <location>
        <begin position="12"/>
        <end position="34"/>
    </location>
</feature>
<dbReference type="EC" id="3.4.21.89" evidence="3"/>
<evidence type="ECO:0000259" key="7">
    <source>
        <dbReference type="Pfam" id="PF10502"/>
    </source>
</evidence>
<dbReference type="PROSITE" id="PS00761">
    <property type="entry name" value="SPASE_I_3"/>
    <property type="match status" value="1"/>
</dbReference>
<dbReference type="GO" id="GO:0004252">
    <property type="term" value="F:serine-type endopeptidase activity"/>
    <property type="evidence" value="ECO:0007669"/>
    <property type="project" value="InterPro"/>
</dbReference>
<evidence type="ECO:0000256" key="4">
    <source>
        <dbReference type="ARBA" id="ARBA00022670"/>
    </source>
</evidence>
<keyword evidence="4" id="KW-0645">Protease</keyword>
<dbReference type="AlphaFoldDB" id="A0A645CE10"/>
<dbReference type="NCBIfam" id="TIGR02227">
    <property type="entry name" value="sigpep_I_bact"/>
    <property type="match status" value="1"/>
</dbReference>
<dbReference type="InterPro" id="IPR000223">
    <property type="entry name" value="Pept_S26A_signal_pept_1"/>
</dbReference>
<evidence type="ECO:0000256" key="6">
    <source>
        <dbReference type="SAM" id="Phobius"/>
    </source>
</evidence>
<protein>
    <recommendedName>
        <fullName evidence="3">signal peptidase I</fullName>
        <ecNumber evidence="3">3.4.21.89</ecNumber>
    </recommendedName>
</protein>
<dbReference type="GO" id="GO:0006465">
    <property type="term" value="P:signal peptide processing"/>
    <property type="evidence" value="ECO:0007669"/>
    <property type="project" value="InterPro"/>
</dbReference>
<dbReference type="GO" id="GO:0009003">
    <property type="term" value="F:signal peptidase activity"/>
    <property type="evidence" value="ECO:0007669"/>
    <property type="project" value="UniProtKB-EC"/>
</dbReference>
<dbReference type="PANTHER" id="PTHR43390">
    <property type="entry name" value="SIGNAL PEPTIDASE I"/>
    <property type="match status" value="1"/>
</dbReference>
<dbReference type="PANTHER" id="PTHR43390:SF1">
    <property type="entry name" value="CHLOROPLAST PROCESSING PEPTIDASE"/>
    <property type="match status" value="1"/>
</dbReference>
<dbReference type="InterPro" id="IPR036286">
    <property type="entry name" value="LexA/Signal_pep-like_sf"/>
</dbReference>
<sequence>MSEKPQKKKSEIVELLETAFFSFIFVLILTTFFIKPVRVYGSSMYPTLHDGDTGFSSIISLKIATIKRFDIVVVDLDSANEHLVKRIIGLPNEQVCYQDDKLYIDGAYVEESFLDEDYTDTYDNGSNFTKSFGCVVLGADEYFVMGDNRPYSSDSRYYGTFTEDQIISKGVFVIWPFSDFGFR</sequence>
<dbReference type="SUPFAM" id="SSF51306">
    <property type="entry name" value="LexA/Signal peptidase"/>
    <property type="match status" value="1"/>
</dbReference>
<proteinExistence type="inferred from homology"/>
<dbReference type="Gene3D" id="2.10.109.10">
    <property type="entry name" value="Umud Fragment, subunit A"/>
    <property type="match status" value="1"/>
</dbReference>
<keyword evidence="6" id="KW-1133">Transmembrane helix</keyword>
<dbReference type="PROSITE" id="PS00501">
    <property type="entry name" value="SPASE_I_1"/>
    <property type="match status" value="1"/>
</dbReference>
<evidence type="ECO:0000256" key="1">
    <source>
        <dbReference type="ARBA" id="ARBA00000677"/>
    </source>
</evidence>
<comment type="catalytic activity">
    <reaction evidence="1">
        <text>Cleavage of hydrophobic, N-terminal signal or leader sequences from secreted and periplasmic proteins.</text>
        <dbReference type="EC" id="3.4.21.89"/>
    </reaction>
</comment>
<keyword evidence="6" id="KW-0812">Transmembrane</keyword>
<reference evidence="8" key="1">
    <citation type="submission" date="2019-08" db="EMBL/GenBank/DDBJ databases">
        <authorList>
            <person name="Kucharzyk K."/>
            <person name="Murdoch R.W."/>
            <person name="Higgins S."/>
            <person name="Loffler F."/>
        </authorList>
    </citation>
    <scope>NUCLEOTIDE SEQUENCE</scope>
</reference>
<dbReference type="InterPro" id="IPR019758">
    <property type="entry name" value="Pept_S26A_signal_pept_1_CS"/>
</dbReference>
<keyword evidence="5 8" id="KW-0378">Hydrolase</keyword>
<dbReference type="CDD" id="cd06530">
    <property type="entry name" value="S26_SPase_I"/>
    <property type="match status" value="1"/>
</dbReference>
<dbReference type="EMBL" id="VSSQ01026432">
    <property type="protein sequence ID" value="MPM75148.1"/>
    <property type="molecule type" value="Genomic_DNA"/>
</dbReference>
<name>A0A645CE10_9ZZZZ</name>
<dbReference type="PRINTS" id="PR00727">
    <property type="entry name" value="LEADERPTASE"/>
</dbReference>
<evidence type="ECO:0000256" key="5">
    <source>
        <dbReference type="ARBA" id="ARBA00022801"/>
    </source>
</evidence>
<feature type="domain" description="Peptidase S26" evidence="7">
    <location>
        <begin position="13"/>
        <end position="175"/>
    </location>
</feature>
<comment type="caution">
    <text evidence="8">The sequence shown here is derived from an EMBL/GenBank/DDBJ whole genome shotgun (WGS) entry which is preliminary data.</text>
</comment>
<comment type="similarity">
    <text evidence="2">Belongs to the peptidase S26 family.</text>
</comment>